<dbReference type="EMBL" id="MN738756">
    <property type="protein sequence ID" value="QHS83455.1"/>
    <property type="molecule type" value="Genomic_DNA"/>
</dbReference>
<dbReference type="AlphaFoldDB" id="A0A6C0AW36"/>
<organism evidence="1">
    <name type="scientific">viral metagenome</name>
    <dbReference type="NCBI Taxonomy" id="1070528"/>
    <lineage>
        <taxon>unclassified sequences</taxon>
        <taxon>metagenomes</taxon>
        <taxon>organismal metagenomes</taxon>
    </lineage>
</organism>
<evidence type="ECO:0000313" key="1">
    <source>
        <dbReference type="EMBL" id="QHS83455.1"/>
    </source>
</evidence>
<protein>
    <submittedName>
        <fullName evidence="1">Uncharacterized protein</fullName>
    </submittedName>
</protein>
<accession>A0A6C0AW36</accession>
<reference evidence="1" key="1">
    <citation type="journal article" date="2020" name="Nature">
        <title>Giant virus diversity and host interactions through global metagenomics.</title>
        <authorList>
            <person name="Schulz F."/>
            <person name="Roux S."/>
            <person name="Paez-Espino D."/>
            <person name="Jungbluth S."/>
            <person name="Walsh D.A."/>
            <person name="Denef V.J."/>
            <person name="McMahon K.D."/>
            <person name="Konstantinidis K.T."/>
            <person name="Eloe-Fadrosh E.A."/>
            <person name="Kyrpides N.C."/>
            <person name="Woyke T."/>
        </authorList>
    </citation>
    <scope>NUCLEOTIDE SEQUENCE</scope>
    <source>
        <strain evidence="1">GVMAG-S-ERX555943-30</strain>
    </source>
</reference>
<sequence length="516" mass="61865">MKNDIIKVVNTILDTYKEDEYIKEKFQKFMLDHLPNQVLQWKNDQQRRLTRNEEMAKEHDAFIEVFLRRHTHFYNPQNEQFFSYNGREFKHITEDNITQKISNTIDSESSELSSWRKKTKMNILKRIKDKLLIRAIPESETIQHVLKLLHPSLFIKRNEAKYFLCVLGDNILKKYNVTNQQSTTYYHFIDSKAKNLLRDLEYYSNHYFSTTCSTSFKHKHHEHSYESCRLVTILPCVQQEQYWKNSIKTSALDILCVACHYSNRYGSADQFLETLQTDYDLKDHILYLKDNTQSKIAQSFYDQYLVNSENTTQDNDTNDITWKDITFLWKQFLESNRLPNIMFMQVLKQELIQYVQEKAQNTGTNSSFDESTDTFIGVTSKLQPNIQCFLSFWQGTMIQDETEHYMEIDEIAYLYNNWSKTNGNQAIQNERLVELIQFYYPNVEWQDDKYIHGYKNKLWNKQTDMIIALDAIRNEVGTHNMNVYDAYEHYCKYHKDIKLPNLPVSKVYFEHTWENL</sequence>
<name>A0A6C0AW36_9ZZZZ</name>
<proteinExistence type="predicted"/>